<keyword evidence="3" id="KW-1185">Reference proteome</keyword>
<evidence type="ECO:0000313" key="2">
    <source>
        <dbReference type="EMBL" id="GAP88308.1"/>
    </source>
</evidence>
<dbReference type="Proteomes" id="UP000054516">
    <property type="component" value="Unassembled WGS sequence"/>
</dbReference>
<feature type="region of interest" description="Disordered" evidence="1">
    <location>
        <begin position="755"/>
        <end position="785"/>
    </location>
</feature>
<protein>
    <submittedName>
        <fullName evidence="2">Uncharacterized protein</fullName>
    </submittedName>
</protein>
<evidence type="ECO:0000256" key="1">
    <source>
        <dbReference type="SAM" id="MobiDB-lite"/>
    </source>
</evidence>
<feature type="compositionally biased region" description="Basic and acidic residues" evidence="1">
    <location>
        <begin position="307"/>
        <end position="328"/>
    </location>
</feature>
<feature type="region of interest" description="Disordered" evidence="1">
    <location>
        <begin position="145"/>
        <end position="166"/>
    </location>
</feature>
<accession>A0A1W2TJD6</accession>
<reference evidence="2" key="1">
    <citation type="submission" date="2016-03" db="EMBL/GenBank/DDBJ databases">
        <title>Draft genome sequence of Rosellinia necatrix.</title>
        <authorList>
            <person name="Kanematsu S."/>
        </authorList>
    </citation>
    <scope>NUCLEOTIDE SEQUENCE [LARGE SCALE GENOMIC DNA]</scope>
    <source>
        <strain evidence="2">W97</strain>
    </source>
</reference>
<feature type="compositionally biased region" description="Basic residues" evidence="1">
    <location>
        <begin position="272"/>
        <end position="281"/>
    </location>
</feature>
<name>A0A1W2TJD6_ROSNE</name>
<feature type="compositionally biased region" description="Polar residues" evidence="1">
    <location>
        <begin position="150"/>
        <end position="165"/>
    </location>
</feature>
<dbReference type="STRING" id="77044.A0A1W2TJD6"/>
<gene>
    <name evidence="2" type="ORF">SAMD00023353_3001100</name>
</gene>
<proteinExistence type="predicted"/>
<feature type="region of interest" description="Disordered" evidence="1">
    <location>
        <begin position="253"/>
        <end position="425"/>
    </location>
</feature>
<dbReference type="AlphaFoldDB" id="A0A1W2TJD6"/>
<feature type="compositionally biased region" description="Polar residues" evidence="1">
    <location>
        <begin position="383"/>
        <end position="406"/>
    </location>
</feature>
<organism evidence="2">
    <name type="scientific">Rosellinia necatrix</name>
    <name type="common">White root-rot fungus</name>
    <dbReference type="NCBI Taxonomy" id="77044"/>
    <lineage>
        <taxon>Eukaryota</taxon>
        <taxon>Fungi</taxon>
        <taxon>Dikarya</taxon>
        <taxon>Ascomycota</taxon>
        <taxon>Pezizomycotina</taxon>
        <taxon>Sordariomycetes</taxon>
        <taxon>Xylariomycetidae</taxon>
        <taxon>Xylariales</taxon>
        <taxon>Xylariaceae</taxon>
        <taxon>Rosellinia</taxon>
    </lineage>
</organism>
<dbReference type="EMBL" id="DF977475">
    <property type="protein sequence ID" value="GAP88308.1"/>
    <property type="molecule type" value="Genomic_DNA"/>
</dbReference>
<evidence type="ECO:0000313" key="3">
    <source>
        <dbReference type="Proteomes" id="UP000054516"/>
    </source>
</evidence>
<feature type="compositionally biased region" description="Basic and acidic residues" evidence="1">
    <location>
        <begin position="58"/>
        <end position="68"/>
    </location>
</feature>
<dbReference type="OrthoDB" id="5236024at2759"/>
<feature type="compositionally biased region" description="Polar residues" evidence="1">
    <location>
        <begin position="334"/>
        <end position="360"/>
    </location>
</feature>
<feature type="region of interest" description="Disordered" evidence="1">
    <location>
        <begin position="1"/>
        <end position="68"/>
    </location>
</feature>
<feature type="compositionally biased region" description="Polar residues" evidence="1">
    <location>
        <begin position="415"/>
        <end position="425"/>
    </location>
</feature>
<sequence>MESGSGLRRSTRGSIRPPADRDLRASSEANSSDEDDGDIPANKIPTVSPSKPPFFTRTHIDRAKRPHSDIAQGGIVLYAGSKKPRNGYNMAPIAREPPPSLRPDFLCGNMSIEQTPSRAESIISIDSEDNVSDALVSRVNDAFRRRDAHQTQGQAEAPAANSSNEIKLEELGGDETRADDQDLHLPLLDPNSFNITYKNTEELFRDNRDGTLPTAVALDKENREELGIRMRANPVSLPAGGDLNLAKSPTQLNELEDDRNATPHSIQEVPARKRGRPPKVRRVSDIPNSTLDTGKKKPGRPRKSYPRLRDEPHEDYATHPAKLHDKTISRVPDSDSQPLRQLSLLPNGTSLVQPITTNESIDGPREAGQDNGLHASVHLSGATHGQKSDISQQSYCPTCPDPNNSPLAPEPNIQPTPKQQEGALRSTNVAVYCTRDGLDRQNGGLGRDQKLAHLEALERHDNECADSDAENSDEVLSNRIDGFDTDSERRKNVDEATEDSFEHDIDAFNALETPDTEEDDVFKDPTDDDTLAIHLDYQPIEQLCQRLGDKSWAGLKDNWQWRRFEHVDPETRPAQALLLVLMKLERLYHATPKAPNLRAQNQFLREHANMLRYYFHKVGIVVEHIRTERLDTPGHEGTGDQAGSRKRKRMTRDLVSYVIPMLAHVLVTAWGLGGKTWLQTSFTSTSLELLRRSLGWIKVLYPRLLCELKRPVEEIPGNRNQQQVWGRQDIVRENIDTLLDEVYQAIGTGLDQLAETEAGAGKRPQTHSRKVRRDEQPTIEQTATEEARQAVVAERRTRSLRSDRDIHYHDELSTTHSQQSPSLALRPVEWSIEEQRVLFLRIQASFPLCPDLENLRWELNKTLAQTVAMTEQILGKILAKVLIGYSAEEQTAQLRQIMRSHEAAQS</sequence>
<feature type="compositionally biased region" description="Low complexity" evidence="1">
    <location>
        <begin position="1"/>
        <end position="16"/>
    </location>
</feature>
<feature type="compositionally biased region" description="Basic residues" evidence="1">
    <location>
        <begin position="296"/>
        <end position="306"/>
    </location>
</feature>